<dbReference type="EMBL" id="CABFNB010000002">
    <property type="protein sequence ID" value="VTZ59127.1"/>
    <property type="molecule type" value="Genomic_DNA"/>
</dbReference>
<evidence type="ECO:0000313" key="1">
    <source>
        <dbReference type="EMBL" id="VTZ59127.1"/>
    </source>
</evidence>
<gene>
    <name evidence="1" type="ORF">EMEDMD4_100114</name>
</gene>
<dbReference type="AlphaFoldDB" id="A0A508WQQ3"/>
<sequence>MKKPKKNKAKALFSKFRVISNPFPAAANERA</sequence>
<proteinExistence type="predicted"/>
<organism evidence="1">
    <name type="scientific">Sinorhizobium medicae</name>
    <dbReference type="NCBI Taxonomy" id="110321"/>
    <lineage>
        <taxon>Bacteria</taxon>
        <taxon>Pseudomonadati</taxon>
        <taxon>Pseudomonadota</taxon>
        <taxon>Alphaproteobacteria</taxon>
        <taxon>Hyphomicrobiales</taxon>
        <taxon>Rhizobiaceae</taxon>
        <taxon>Sinorhizobium/Ensifer group</taxon>
        <taxon>Sinorhizobium</taxon>
    </lineage>
</organism>
<reference evidence="1" key="1">
    <citation type="submission" date="2019-06" db="EMBL/GenBank/DDBJ databases">
        <authorList>
            <person name="Le Quere A."/>
            <person name="Colella S."/>
        </authorList>
    </citation>
    <scope>NUCLEOTIDE SEQUENCE</scope>
    <source>
        <strain evidence="1">EmedicaeMD41</strain>
    </source>
</reference>
<name>A0A508WQQ3_9HYPH</name>
<accession>A0A508WQQ3</accession>
<dbReference type="Proteomes" id="UP000507954">
    <property type="component" value="Unassembled WGS sequence"/>
</dbReference>
<protein>
    <submittedName>
        <fullName evidence="1">Uncharacterized protein</fullName>
    </submittedName>
</protein>